<sequence length="53" mass="6300">MVIIKRLCTRAKIQQRLNLALCTYLDDVPMTIPLNVVVLLVCVDKRRRRRFML</sequence>
<dbReference type="EMBL" id="CWQY01000002">
    <property type="protein sequence ID" value="CSC06350.1"/>
    <property type="molecule type" value="Genomic_DNA"/>
</dbReference>
<evidence type="ECO:0000313" key="2">
    <source>
        <dbReference type="Proteomes" id="UP000041770"/>
    </source>
</evidence>
<dbReference type="Proteomes" id="UP000041770">
    <property type="component" value="Unassembled WGS sequence"/>
</dbReference>
<dbReference type="AlphaFoldDB" id="A0A655X6U4"/>
<reference evidence="1 2" key="1">
    <citation type="submission" date="2015-07" db="EMBL/GenBank/DDBJ databases">
        <authorList>
            <consortium name="Pathogen Informatics"/>
        </authorList>
    </citation>
    <scope>NUCLEOTIDE SEQUENCE [LARGE SCALE GENOMIC DNA]</scope>
    <source>
        <strain evidence="1 2">A316</strain>
    </source>
</reference>
<organism evidence="1 2">
    <name type="scientific">Vibrio cholerae</name>
    <dbReference type="NCBI Taxonomy" id="666"/>
    <lineage>
        <taxon>Bacteria</taxon>
        <taxon>Pseudomonadati</taxon>
        <taxon>Pseudomonadota</taxon>
        <taxon>Gammaproteobacteria</taxon>
        <taxon>Vibrionales</taxon>
        <taxon>Vibrionaceae</taxon>
        <taxon>Vibrio</taxon>
    </lineage>
</organism>
<protein>
    <submittedName>
        <fullName evidence="1">Uncharacterized protein</fullName>
    </submittedName>
</protein>
<accession>A0A655X6U4</accession>
<proteinExistence type="predicted"/>
<evidence type="ECO:0000313" key="1">
    <source>
        <dbReference type="EMBL" id="CSC06350.1"/>
    </source>
</evidence>
<gene>
    <name evidence="1" type="ORF">ERS013200_00456</name>
</gene>
<name>A0A655X6U4_VIBCL</name>